<feature type="chain" id="PRO_5034318435" evidence="1">
    <location>
        <begin position="27"/>
        <end position="206"/>
    </location>
</feature>
<evidence type="ECO:0000313" key="3">
    <source>
        <dbReference type="Proteomes" id="UP000635477"/>
    </source>
</evidence>
<dbReference type="AlphaFoldDB" id="A0A8H4ULD6"/>
<feature type="signal peptide" evidence="1">
    <location>
        <begin position="1"/>
        <end position="26"/>
    </location>
</feature>
<evidence type="ECO:0000256" key="1">
    <source>
        <dbReference type="SAM" id="SignalP"/>
    </source>
</evidence>
<proteinExistence type="predicted"/>
<sequence length="206" mass="22823">MTPSTTMVQLKALLLPLSLFSWVASGSPVAEQTAGVPTNVPTTPWKHVMITGLEERSSLADAENFARDVDLEKRVFTSPHMKRAFKVALANTISVASWVIDFHMQDVSSGHSSLQYKLQDSKGVKDADVEVPSVKRIYESDQQFRGNAEIQLLAKYADKVIEVVFHGEVFGTSAALIWQRMITPPVCKVNGQVVAIKSWTFDQVYP</sequence>
<dbReference type="OrthoDB" id="5074682at2759"/>
<accession>A0A8H4ULD6</accession>
<dbReference type="Proteomes" id="UP000635477">
    <property type="component" value="Unassembled WGS sequence"/>
</dbReference>
<gene>
    <name evidence="2" type="ORF">FZEAL_4629</name>
</gene>
<reference evidence="2" key="1">
    <citation type="journal article" date="2020" name="BMC Genomics">
        <title>Correction to: Identification and distribution of gene clusters required for synthesis of sphingolipid metabolism inhibitors in diverse species of the filamentous fungus Fusarium.</title>
        <authorList>
            <person name="Kim H.S."/>
            <person name="Lohmar J.M."/>
            <person name="Busman M."/>
            <person name="Brown D.W."/>
            <person name="Naumann T.A."/>
            <person name="Divon H.H."/>
            <person name="Lysoe E."/>
            <person name="Uhlig S."/>
            <person name="Proctor R.H."/>
        </authorList>
    </citation>
    <scope>NUCLEOTIDE SEQUENCE</scope>
    <source>
        <strain evidence="2">NRRL 22465</strain>
    </source>
</reference>
<evidence type="ECO:0000313" key="2">
    <source>
        <dbReference type="EMBL" id="KAF4979139.1"/>
    </source>
</evidence>
<name>A0A8H4ULD6_9HYPO</name>
<protein>
    <submittedName>
        <fullName evidence="2">Uncharacterized protein</fullName>
    </submittedName>
</protein>
<reference evidence="2" key="2">
    <citation type="submission" date="2020-05" db="EMBL/GenBank/DDBJ databases">
        <authorList>
            <person name="Kim H.-S."/>
            <person name="Proctor R.H."/>
            <person name="Brown D.W."/>
        </authorList>
    </citation>
    <scope>NUCLEOTIDE SEQUENCE</scope>
    <source>
        <strain evidence="2">NRRL 22465</strain>
    </source>
</reference>
<keyword evidence="1" id="KW-0732">Signal</keyword>
<dbReference type="EMBL" id="JABEYC010000317">
    <property type="protein sequence ID" value="KAF4979139.1"/>
    <property type="molecule type" value="Genomic_DNA"/>
</dbReference>
<keyword evidence="3" id="KW-1185">Reference proteome</keyword>
<organism evidence="2 3">
    <name type="scientific">Fusarium zealandicum</name>
    <dbReference type="NCBI Taxonomy" id="1053134"/>
    <lineage>
        <taxon>Eukaryota</taxon>
        <taxon>Fungi</taxon>
        <taxon>Dikarya</taxon>
        <taxon>Ascomycota</taxon>
        <taxon>Pezizomycotina</taxon>
        <taxon>Sordariomycetes</taxon>
        <taxon>Hypocreomycetidae</taxon>
        <taxon>Hypocreales</taxon>
        <taxon>Nectriaceae</taxon>
        <taxon>Fusarium</taxon>
        <taxon>Fusarium staphyleae species complex</taxon>
    </lineage>
</organism>
<comment type="caution">
    <text evidence="2">The sequence shown here is derived from an EMBL/GenBank/DDBJ whole genome shotgun (WGS) entry which is preliminary data.</text>
</comment>